<keyword evidence="8 12" id="KW-0472">Membrane</keyword>
<dbReference type="AlphaFoldDB" id="A0ABD2KQX9"/>
<evidence type="ECO:0000256" key="5">
    <source>
        <dbReference type="ARBA" id="ARBA00022794"/>
    </source>
</evidence>
<keyword evidence="9" id="KW-0966">Cell projection</keyword>
<sequence length="568" mass="63627">MSSDKTADENKQSLARRHLPQIRLGTKIGKFLRKQQQKNEEEQEEGTVPNEEHEHQKQENDQQHNDANAGGDGISQNAEQLLPGHKEEVELNSRTTGSSPEVTQEEASNSEPRSNANETEEHGTEIEKSAASHGPITAPEARQKWGKRRTSLVHPMDKPDQPIPIIAPPIRPRNARRFGPSSPTPWIYLQMADRSFRRTTVAQLQANQKHEDGQQIGAVSANAGNLMLAPEFAAVKSALIVQKAFHQFALIVQGFIAGLTFGHALFAFFVADLHFLQSNVRMTAPVHGFFHFCLAIGVVDALDRFKFVTVFQIFCSLPSVGILACFFAFLASISSAQIEQLLAQYTENDDPMLWDVQIMFTVWQLLSAVRSVCALFGWLTMAFRPMANATQFHHSQHQQSSARSTSPTSSSSSSLTSSSNFPFLAQGPTPDYVQEASEKARIEYWKIFTDDKGQMPKGELRAIRLKWAECHGMRDEYEMYEEEHEQKTDGFYKLMTANLGGDALKAFKKIWDITHNDELTRNEECRKAQDVMDGLKLRVRNMIPLLPYGISGIGPAPDCLPVAYTNIL</sequence>
<evidence type="ECO:0000313" key="14">
    <source>
        <dbReference type="Proteomes" id="UP001620626"/>
    </source>
</evidence>
<feature type="compositionally biased region" description="Basic and acidic residues" evidence="11">
    <location>
        <begin position="1"/>
        <end position="11"/>
    </location>
</feature>
<evidence type="ECO:0000256" key="11">
    <source>
        <dbReference type="SAM" id="MobiDB-lite"/>
    </source>
</evidence>
<feature type="compositionally biased region" description="Polar residues" evidence="11">
    <location>
        <begin position="92"/>
        <end position="117"/>
    </location>
</feature>
<evidence type="ECO:0000256" key="1">
    <source>
        <dbReference type="ARBA" id="ARBA00004138"/>
    </source>
</evidence>
<evidence type="ECO:0000256" key="3">
    <source>
        <dbReference type="ARBA" id="ARBA00008783"/>
    </source>
</evidence>
<feature type="compositionally biased region" description="Low complexity" evidence="11">
    <location>
        <begin position="397"/>
        <end position="419"/>
    </location>
</feature>
<evidence type="ECO:0000256" key="8">
    <source>
        <dbReference type="ARBA" id="ARBA00023136"/>
    </source>
</evidence>
<keyword evidence="6 12" id="KW-1133">Transmembrane helix</keyword>
<feature type="compositionally biased region" description="Basic and acidic residues" evidence="11">
    <location>
        <begin position="50"/>
        <end position="64"/>
    </location>
</feature>
<dbReference type="GO" id="GO:0016020">
    <property type="term" value="C:membrane"/>
    <property type="evidence" value="ECO:0007669"/>
    <property type="project" value="UniProtKB-SubCell"/>
</dbReference>
<keyword evidence="14" id="KW-1185">Reference proteome</keyword>
<dbReference type="EMBL" id="JBICBT010000689">
    <property type="protein sequence ID" value="KAL3105283.1"/>
    <property type="molecule type" value="Genomic_DNA"/>
</dbReference>
<evidence type="ECO:0000313" key="13">
    <source>
        <dbReference type="EMBL" id="KAL3105283.1"/>
    </source>
</evidence>
<evidence type="ECO:0000256" key="12">
    <source>
        <dbReference type="SAM" id="Phobius"/>
    </source>
</evidence>
<accession>A0ABD2KQX9</accession>
<comment type="caution">
    <text evidence="13">The sequence shown here is derived from an EMBL/GenBank/DDBJ whole genome shotgun (WGS) entry which is preliminary data.</text>
</comment>
<dbReference type="GO" id="GO:0030030">
    <property type="term" value="P:cell projection organization"/>
    <property type="evidence" value="ECO:0007669"/>
    <property type="project" value="UniProtKB-KW"/>
</dbReference>
<comment type="function">
    <text evidence="10">Component of the transition zone in primary cilia. Required for ciliogenesis.</text>
</comment>
<dbReference type="PANTHER" id="PTHR28388:SF1">
    <property type="entry name" value="TRANSMEMBRANE PROTEIN 237"/>
    <property type="match status" value="1"/>
</dbReference>
<evidence type="ECO:0000256" key="4">
    <source>
        <dbReference type="ARBA" id="ARBA00022692"/>
    </source>
</evidence>
<dbReference type="Pfam" id="PF15383">
    <property type="entry name" value="TMEM237"/>
    <property type="match status" value="1"/>
</dbReference>
<organism evidence="13 14">
    <name type="scientific">Heterodera trifolii</name>
    <dbReference type="NCBI Taxonomy" id="157864"/>
    <lineage>
        <taxon>Eukaryota</taxon>
        <taxon>Metazoa</taxon>
        <taxon>Ecdysozoa</taxon>
        <taxon>Nematoda</taxon>
        <taxon>Chromadorea</taxon>
        <taxon>Rhabditida</taxon>
        <taxon>Tylenchina</taxon>
        <taxon>Tylenchomorpha</taxon>
        <taxon>Tylenchoidea</taxon>
        <taxon>Heteroderidae</taxon>
        <taxon>Heteroderinae</taxon>
        <taxon>Heterodera</taxon>
    </lineage>
</organism>
<feature type="compositionally biased region" description="Pro residues" evidence="11">
    <location>
        <begin position="161"/>
        <end position="171"/>
    </location>
</feature>
<proteinExistence type="inferred from homology"/>
<name>A0ABD2KQX9_9BILA</name>
<feature type="region of interest" description="Disordered" evidence="11">
    <location>
        <begin position="1"/>
        <end position="178"/>
    </location>
</feature>
<protein>
    <submittedName>
        <fullName evidence="13">Uncharacterized protein</fullName>
    </submittedName>
</protein>
<keyword evidence="5" id="KW-0970">Cilium biogenesis/degradation</keyword>
<dbReference type="Proteomes" id="UP001620626">
    <property type="component" value="Unassembled WGS sequence"/>
</dbReference>
<feature type="compositionally biased region" description="Basic and acidic residues" evidence="11">
    <location>
        <begin position="119"/>
        <end position="130"/>
    </location>
</feature>
<keyword evidence="7" id="KW-0969">Cilium</keyword>
<feature type="transmembrane region" description="Helical" evidence="12">
    <location>
        <begin position="248"/>
        <end position="270"/>
    </location>
</feature>
<evidence type="ECO:0000256" key="7">
    <source>
        <dbReference type="ARBA" id="ARBA00023069"/>
    </source>
</evidence>
<keyword evidence="4 12" id="KW-0812">Transmembrane</keyword>
<evidence type="ECO:0000256" key="6">
    <source>
        <dbReference type="ARBA" id="ARBA00022989"/>
    </source>
</evidence>
<evidence type="ECO:0000256" key="9">
    <source>
        <dbReference type="ARBA" id="ARBA00023273"/>
    </source>
</evidence>
<evidence type="ECO:0000256" key="2">
    <source>
        <dbReference type="ARBA" id="ARBA00004141"/>
    </source>
</evidence>
<dbReference type="PANTHER" id="PTHR28388">
    <property type="entry name" value="TRANSMEMBRANE PROTEIN 237"/>
    <property type="match status" value="1"/>
</dbReference>
<feature type="transmembrane region" description="Helical" evidence="12">
    <location>
        <begin position="282"/>
        <end position="302"/>
    </location>
</feature>
<feature type="transmembrane region" description="Helical" evidence="12">
    <location>
        <begin position="314"/>
        <end position="338"/>
    </location>
</feature>
<comment type="subcellular location">
    <subcellularLocation>
        <location evidence="1">Cell projection</location>
        <location evidence="1">Cilium</location>
    </subcellularLocation>
    <subcellularLocation>
        <location evidence="2">Membrane</location>
        <topology evidence="2">Multi-pass membrane protein</topology>
    </subcellularLocation>
</comment>
<reference evidence="13 14" key="1">
    <citation type="submission" date="2024-10" db="EMBL/GenBank/DDBJ databases">
        <authorList>
            <person name="Kim D."/>
        </authorList>
    </citation>
    <scope>NUCLEOTIDE SEQUENCE [LARGE SCALE GENOMIC DNA]</scope>
    <source>
        <strain evidence="13">BH-2024</strain>
    </source>
</reference>
<feature type="region of interest" description="Disordered" evidence="11">
    <location>
        <begin position="394"/>
        <end position="422"/>
    </location>
</feature>
<dbReference type="InterPro" id="IPR029409">
    <property type="entry name" value="TMEM237"/>
</dbReference>
<feature type="transmembrane region" description="Helical" evidence="12">
    <location>
        <begin position="358"/>
        <end position="379"/>
    </location>
</feature>
<gene>
    <name evidence="13" type="ORF">niasHT_029742</name>
</gene>
<evidence type="ECO:0000256" key="10">
    <source>
        <dbReference type="ARBA" id="ARBA00025631"/>
    </source>
</evidence>
<comment type="similarity">
    <text evidence="3">Belongs to the TMEM237 family.</text>
</comment>
<dbReference type="GO" id="GO:0005929">
    <property type="term" value="C:cilium"/>
    <property type="evidence" value="ECO:0007669"/>
    <property type="project" value="UniProtKB-SubCell"/>
</dbReference>